<reference evidence="2" key="2">
    <citation type="submission" date="2015-01" db="EMBL/GenBank/DDBJ databases">
        <title>Evolutionary Origins and Diversification of the Mycorrhizal Mutualists.</title>
        <authorList>
            <consortium name="DOE Joint Genome Institute"/>
            <consortium name="Mycorrhizal Genomics Consortium"/>
            <person name="Kohler A."/>
            <person name="Kuo A."/>
            <person name="Nagy L.G."/>
            <person name="Floudas D."/>
            <person name="Copeland A."/>
            <person name="Barry K.W."/>
            <person name="Cichocki N."/>
            <person name="Veneault-Fourrey C."/>
            <person name="LaButti K."/>
            <person name="Lindquist E.A."/>
            <person name="Lipzen A."/>
            <person name="Lundell T."/>
            <person name="Morin E."/>
            <person name="Murat C."/>
            <person name="Riley R."/>
            <person name="Ohm R."/>
            <person name="Sun H."/>
            <person name="Tunlid A."/>
            <person name="Henrissat B."/>
            <person name="Grigoriev I.V."/>
            <person name="Hibbett D.S."/>
            <person name="Martin F."/>
        </authorList>
    </citation>
    <scope>NUCLEOTIDE SEQUENCE [LARGE SCALE GENOMIC DNA]</scope>
    <source>
        <strain evidence="2">Marx 270</strain>
    </source>
</reference>
<protein>
    <submittedName>
        <fullName evidence="1">Uncharacterized protein</fullName>
    </submittedName>
</protein>
<dbReference type="EMBL" id="KN831944">
    <property type="protein sequence ID" value="KIO14548.1"/>
    <property type="molecule type" value="Genomic_DNA"/>
</dbReference>
<keyword evidence="2" id="KW-1185">Reference proteome</keyword>
<dbReference type="AlphaFoldDB" id="A0A0C3JZG0"/>
<dbReference type="HOGENOM" id="CLU_1205189_0_0_1"/>
<dbReference type="Proteomes" id="UP000054217">
    <property type="component" value="Unassembled WGS sequence"/>
</dbReference>
<name>A0A0C3JZG0_PISTI</name>
<reference evidence="1 2" key="1">
    <citation type="submission" date="2014-04" db="EMBL/GenBank/DDBJ databases">
        <authorList>
            <consortium name="DOE Joint Genome Institute"/>
            <person name="Kuo A."/>
            <person name="Kohler A."/>
            <person name="Costa M.D."/>
            <person name="Nagy L.G."/>
            <person name="Floudas D."/>
            <person name="Copeland A."/>
            <person name="Barry K.W."/>
            <person name="Cichocki N."/>
            <person name="Veneault-Fourrey C."/>
            <person name="LaButti K."/>
            <person name="Lindquist E.A."/>
            <person name="Lipzen A."/>
            <person name="Lundell T."/>
            <person name="Morin E."/>
            <person name="Murat C."/>
            <person name="Sun H."/>
            <person name="Tunlid A."/>
            <person name="Henrissat B."/>
            <person name="Grigoriev I.V."/>
            <person name="Hibbett D.S."/>
            <person name="Martin F."/>
            <person name="Nordberg H.P."/>
            <person name="Cantor M.N."/>
            <person name="Hua S.X."/>
        </authorList>
    </citation>
    <scope>NUCLEOTIDE SEQUENCE [LARGE SCALE GENOMIC DNA]</scope>
    <source>
        <strain evidence="1 2">Marx 270</strain>
    </source>
</reference>
<sequence length="230" mass="25428">MLAFAIYATTPYTTNILRSTRHCRRDPPSTLTEFESRLPGSQRMLVLCKPGSADCMTSNSGALSPDDLLAEQGTMVNQSARKCDTLRFRASTIISRSAVLMEASDYPRQRVLEPEKNRADRLSAERWEDMVYDRGPGPGSGDNARYRHGRKVLTNYYGVDAAPPSALEAFFSRSKARDDPTYLHDTGTADEQLQDVVSLIAKGQVSLGCSCAVNLEGILDSDRIIRRTLS</sequence>
<accession>A0A0C3JZG0</accession>
<organism evidence="1 2">
    <name type="scientific">Pisolithus tinctorius Marx 270</name>
    <dbReference type="NCBI Taxonomy" id="870435"/>
    <lineage>
        <taxon>Eukaryota</taxon>
        <taxon>Fungi</taxon>
        <taxon>Dikarya</taxon>
        <taxon>Basidiomycota</taxon>
        <taxon>Agaricomycotina</taxon>
        <taxon>Agaricomycetes</taxon>
        <taxon>Agaricomycetidae</taxon>
        <taxon>Boletales</taxon>
        <taxon>Sclerodermatineae</taxon>
        <taxon>Pisolithaceae</taxon>
        <taxon>Pisolithus</taxon>
    </lineage>
</organism>
<evidence type="ECO:0000313" key="1">
    <source>
        <dbReference type="EMBL" id="KIO14548.1"/>
    </source>
</evidence>
<proteinExistence type="predicted"/>
<evidence type="ECO:0000313" key="2">
    <source>
        <dbReference type="Proteomes" id="UP000054217"/>
    </source>
</evidence>
<dbReference type="InParanoid" id="A0A0C3JZG0"/>
<gene>
    <name evidence="1" type="ORF">M404DRAFT_17442</name>
</gene>